<reference evidence="2 3" key="1">
    <citation type="submission" date="2016-10" db="EMBL/GenBank/DDBJ databases">
        <title>Comparative genomics between deep and shallow subseafloor isolates.</title>
        <authorList>
            <person name="Ishii S."/>
            <person name="Miller J.R."/>
            <person name="Sutton G."/>
            <person name="Suzuki S."/>
            <person name="Methe B."/>
            <person name="Inagaki F."/>
            <person name="Imachi H."/>
        </authorList>
    </citation>
    <scope>NUCLEOTIDE SEQUENCE [LARGE SCALE GENOMIC DNA]</scope>
    <source>
        <strain evidence="2 3">MO-MB1</strain>
    </source>
</reference>
<dbReference type="AlphaFoldDB" id="A0A2H4VES1"/>
<dbReference type="HAMAP" id="MF_00763">
    <property type="entry name" value="UPF0305"/>
    <property type="match status" value="1"/>
</dbReference>
<dbReference type="Pfam" id="PF09888">
    <property type="entry name" value="DUF2115"/>
    <property type="match status" value="1"/>
</dbReference>
<name>A0A2H4VES1_9EURY</name>
<protein>
    <recommendedName>
        <fullName evidence="1">UPF0305 protein BK007_11630</fullName>
    </recommendedName>
</protein>
<comment type="similarity">
    <text evidence="1">Belongs to the UPF0305 family.</text>
</comment>
<evidence type="ECO:0000256" key="1">
    <source>
        <dbReference type="HAMAP-Rule" id="MF_00763"/>
    </source>
</evidence>
<sequence>MVKKLDEIDLNQTLSKNDLLKVLKKEARSIYIQDIMKASHFLREDATFMPPRERDEYIARFTRAFFTRIKDIKDDQSSYQGEVNPTKLSEFLEVQDEQALNSSTEDERCFHLIARLVSAYTAFVREESIHPMGTRFPGGFTLRLVGGVYLCPVKDKQKETPSALCRFCVSVQDKSVD</sequence>
<gene>
    <name evidence="2" type="ORF">BK007_11630</name>
</gene>
<dbReference type="EMBL" id="CP017766">
    <property type="protein sequence ID" value="AUB56593.1"/>
    <property type="molecule type" value="Genomic_DNA"/>
</dbReference>
<organism evidence="2 3">
    <name type="scientific">Methanobacterium subterraneum</name>
    <dbReference type="NCBI Taxonomy" id="59277"/>
    <lineage>
        <taxon>Archaea</taxon>
        <taxon>Methanobacteriati</taxon>
        <taxon>Methanobacteriota</taxon>
        <taxon>Methanomada group</taxon>
        <taxon>Methanobacteria</taxon>
        <taxon>Methanobacteriales</taxon>
        <taxon>Methanobacteriaceae</taxon>
        <taxon>Methanobacterium</taxon>
    </lineage>
</organism>
<dbReference type="InterPro" id="IPR019215">
    <property type="entry name" value="DUF2115"/>
</dbReference>
<dbReference type="GeneID" id="35122265"/>
<evidence type="ECO:0000313" key="2">
    <source>
        <dbReference type="EMBL" id="AUB56593.1"/>
    </source>
</evidence>
<accession>A0A2H4VES1</accession>
<dbReference type="Proteomes" id="UP000232806">
    <property type="component" value="Chromosome"/>
</dbReference>
<proteinExistence type="inferred from homology"/>
<evidence type="ECO:0000313" key="3">
    <source>
        <dbReference type="Proteomes" id="UP000232806"/>
    </source>
</evidence>
<dbReference type="OrthoDB" id="81482at2157"/>
<dbReference type="RefSeq" id="WP_100906575.1">
    <property type="nucleotide sequence ID" value="NZ_CP017766.1"/>
</dbReference>